<dbReference type="NCBIfam" id="NF008394">
    <property type="entry name" value="PRK11192.1"/>
    <property type="match status" value="1"/>
</dbReference>
<feature type="domain" description="Helicase ATP-binding" evidence="9">
    <location>
        <begin position="34"/>
        <end position="208"/>
    </location>
</feature>
<feature type="domain" description="DEAD-box RNA helicase Q" evidence="11">
    <location>
        <begin position="3"/>
        <end position="31"/>
    </location>
</feature>
<dbReference type="CDD" id="cd18787">
    <property type="entry name" value="SF2_C_DEAD"/>
    <property type="match status" value="1"/>
</dbReference>
<dbReference type="GO" id="GO:0016787">
    <property type="term" value="F:hydrolase activity"/>
    <property type="evidence" value="ECO:0007669"/>
    <property type="project" value="UniProtKB-KW"/>
</dbReference>
<dbReference type="InterPro" id="IPR014014">
    <property type="entry name" value="RNA_helicase_DEAD_Q_motif"/>
</dbReference>
<dbReference type="InterPro" id="IPR027417">
    <property type="entry name" value="P-loop_NTPase"/>
</dbReference>
<dbReference type="InterPro" id="IPR014001">
    <property type="entry name" value="Helicase_ATP-bd"/>
</dbReference>
<proteinExistence type="inferred from homology"/>
<organism evidence="12 13">
    <name type="scientific">Aliidiomarina haloalkalitolerans</name>
    <dbReference type="NCBI Taxonomy" id="859059"/>
    <lineage>
        <taxon>Bacteria</taxon>
        <taxon>Pseudomonadati</taxon>
        <taxon>Pseudomonadota</taxon>
        <taxon>Gammaproteobacteria</taxon>
        <taxon>Alteromonadales</taxon>
        <taxon>Idiomarinaceae</taxon>
        <taxon>Aliidiomarina</taxon>
    </lineage>
</organism>
<reference evidence="12 13" key="1">
    <citation type="journal article" date="2011" name="Front. Microbiol.">
        <title>Genomic signatures of strain selection and enhancement in Bacillus atrophaeus var. globigii, a historical biowarfare simulant.</title>
        <authorList>
            <person name="Gibbons H.S."/>
            <person name="Broomall S.M."/>
            <person name="McNew L.A."/>
            <person name="Daligault H."/>
            <person name="Chapman C."/>
            <person name="Bruce D."/>
            <person name="Karavis M."/>
            <person name="Krepps M."/>
            <person name="McGregor P.A."/>
            <person name="Hong C."/>
            <person name="Park K.H."/>
            <person name="Akmal A."/>
            <person name="Feldman A."/>
            <person name="Lin J.S."/>
            <person name="Chang W.E."/>
            <person name="Higgs B.W."/>
            <person name="Demirev P."/>
            <person name="Lindquist J."/>
            <person name="Liem A."/>
            <person name="Fochler E."/>
            <person name="Read T.D."/>
            <person name="Tapia R."/>
            <person name="Johnson S."/>
            <person name="Bishop-Lilly K.A."/>
            <person name="Detter C."/>
            <person name="Han C."/>
            <person name="Sozhamannan S."/>
            <person name="Rosenzweig C.N."/>
            <person name="Skowronski E.W."/>
        </authorList>
    </citation>
    <scope>NUCLEOTIDE SEQUENCE [LARGE SCALE GENOMIC DNA]</scope>
    <source>
        <strain evidence="12 13">AK5</strain>
    </source>
</reference>
<gene>
    <name evidence="12" type="ORF">CWE06_07465</name>
</gene>
<keyword evidence="2 7" id="KW-0378">Hydrolase</keyword>
<dbReference type="SUPFAM" id="SSF52540">
    <property type="entry name" value="P-loop containing nucleoside triphosphate hydrolases"/>
    <property type="match status" value="1"/>
</dbReference>
<feature type="domain" description="Helicase C-terminal" evidence="10">
    <location>
        <begin position="233"/>
        <end position="385"/>
    </location>
</feature>
<evidence type="ECO:0000313" key="12">
    <source>
        <dbReference type="EMBL" id="RUO19864.1"/>
    </source>
</evidence>
<dbReference type="GO" id="GO:0003724">
    <property type="term" value="F:RNA helicase activity"/>
    <property type="evidence" value="ECO:0007669"/>
    <property type="project" value="InterPro"/>
</dbReference>
<comment type="caution">
    <text evidence="12">The sequence shown here is derived from an EMBL/GenBank/DDBJ whole genome shotgun (WGS) entry which is preliminary data.</text>
</comment>
<dbReference type="InterPro" id="IPR044742">
    <property type="entry name" value="DEAD/DEAH_RhlB"/>
</dbReference>
<dbReference type="GO" id="GO:0005829">
    <property type="term" value="C:cytosol"/>
    <property type="evidence" value="ECO:0007669"/>
    <property type="project" value="TreeGrafter"/>
</dbReference>
<name>A0A432VTM6_9GAMM</name>
<evidence type="ECO:0000256" key="2">
    <source>
        <dbReference type="ARBA" id="ARBA00022801"/>
    </source>
</evidence>
<keyword evidence="1 7" id="KW-0547">Nucleotide-binding</keyword>
<protein>
    <submittedName>
        <fullName evidence="12">ATP-dependent RNA helicase SrmB</fullName>
    </submittedName>
</protein>
<dbReference type="Pfam" id="PF00270">
    <property type="entry name" value="DEAD"/>
    <property type="match status" value="1"/>
</dbReference>
<dbReference type="GO" id="GO:0003676">
    <property type="term" value="F:nucleic acid binding"/>
    <property type="evidence" value="ECO:0007669"/>
    <property type="project" value="InterPro"/>
</dbReference>
<evidence type="ECO:0000259" key="11">
    <source>
        <dbReference type="PROSITE" id="PS51195"/>
    </source>
</evidence>
<evidence type="ECO:0000259" key="10">
    <source>
        <dbReference type="PROSITE" id="PS51194"/>
    </source>
</evidence>
<dbReference type="Gene3D" id="3.40.50.300">
    <property type="entry name" value="P-loop containing nucleotide triphosphate hydrolases"/>
    <property type="match status" value="2"/>
</dbReference>
<dbReference type="SMART" id="SM00487">
    <property type="entry name" value="DEXDc"/>
    <property type="match status" value="1"/>
</dbReference>
<comment type="similarity">
    <text evidence="5 7">Belongs to the DEAD box helicase family.</text>
</comment>
<evidence type="ECO:0000256" key="1">
    <source>
        <dbReference type="ARBA" id="ARBA00022741"/>
    </source>
</evidence>
<dbReference type="InterPro" id="IPR001650">
    <property type="entry name" value="Helicase_C-like"/>
</dbReference>
<evidence type="ECO:0000313" key="13">
    <source>
        <dbReference type="Proteomes" id="UP000288212"/>
    </source>
</evidence>
<evidence type="ECO:0000256" key="7">
    <source>
        <dbReference type="RuleBase" id="RU000492"/>
    </source>
</evidence>
<feature type="compositionally biased region" description="Low complexity" evidence="8">
    <location>
        <begin position="408"/>
        <end position="421"/>
    </location>
</feature>
<dbReference type="OrthoDB" id="6232645at2"/>
<dbReference type="PROSITE" id="PS00039">
    <property type="entry name" value="DEAD_ATP_HELICASE"/>
    <property type="match status" value="1"/>
</dbReference>
<dbReference type="AlphaFoldDB" id="A0A432VTM6"/>
<dbReference type="Pfam" id="PF00271">
    <property type="entry name" value="Helicase_C"/>
    <property type="match status" value="1"/>
</dbReference>
<dbReference type="SMART" id="SM00490">
    <property type="entry name" value="HELICc"/>
    <property type="match status" value="1"/>
</dbReference>
<keyword evidence="4 7" id="KW-0067">ATP-binding</keyword>
<evidence type="ECO:0000259" key="9">
    <source>
        <dbReference type="PROSITE" id="PS51192"/>
    </source>
</evidence>
<dbReference type="CDD" id="cd00268">
    <property type="entry name" value="DEADc"/>
    <property type="match status" value="1"/>
</dbReference>
<dbReference type="PROSITE" id="PS51194">
    <property type="entry name" value="HELICASE_CTER"/>
    <property type="match status" value="1"/>
</dbReference>
<dbReference type="GO" id="GO:0005524">
    <property type="term" value="F:ATP binding"/>
    <property type="evidence" value="ECO:0007669"/>
    <property type="project" value="UniProtKB-KW"/>
</dbReference>
<keyword evidence="13" id="KW-1185">Reference proteome</keyword>
<feature type="short sequence motif" description="Q motif" evidence="6">
    <location>
        <begin position="3"/>
        <end position="31"/>
    </location>
</feature>
<dbReference type="InterPro" id="IPR011545">
    <property type="entry name" value="DEAD/DEAH_box_helicase_dom"/>
</dbReference>
<dbReference type="PROSITE" id="PS51192">
    <property type="entry name" value="HELICASE_ATP_BIND_1"/>
    <property type="match status" value="1"/>
</dbReference>
<evidence type="ECO:0000256" key="4">
    <source>
        <dbReference type="ARBA" id="ARBA00022840"/>
    </source>
</evidence>
<dbReference type="EMBL" id="PIPI01000004">
    <property type="protein sequence ID" value="RUO19864.1"/>
    <property type="molecule type" value="Genomic_DNA"/>
</dbReference>
<dbReference type="PROSITE" id="PS51195">
    <property type="entry name" value="Q_MOTIF"/>
    <property type="match status" value="1"/>
</dbReference>
<dbReference type="PANTHER" id="PTHR47959:SF3">
    <property type="entry name" value="ATP-DEPENDENT RNA HELICASE SRMB"/>
    <property type="match status" value="1"/>
</dbReference>
<dbReference type="InterPro" id="IPR000629">
    <property type="entry name" value="RNA-helicase_DEAD-box_CS"/>
</dbReference>
<dbReference type="RefSeq" id="WP_126792713.1">
    <property type="nucleotide sequence ID" value="NZ_PIPI01000004.1"/>
</dbReference>
<evidence type="ECO:0000256" key="3">
    <source>
        <dbReference type="ARBA" id="ARBA00022806"/>
    </source>
</evidence>
<dbReference type="Proteomes" id="UP000288212">
    <property type="component" value="Unassembled WGS sequence"/>
</dbReference>
<feature type="region of interest" description="Disordered" evidence="8">
    <location>
        <begin position="376"/>
        <end position="421"/>
    </location>
</feature>
<accession>A0A432VTM6</accession>
<sequence length="421" mass="47162">MTPDWAALELEPELINLLLEQGLKKPTTIQQDVIPLALEGRDLLASSPTGTGKTLAFVLPVVQHLIDFPRKDPGHARALVLAPTRELAEQIGRVTEQLCAVVDLTCLTITGGVNFGSHTGALKQNLDIIVATPGRLLDYLGDEKFSAEDLEILVLDEADRMLDMGFKEPVQQIVNEAMYLKQRLLFSATTDSHSLAKFSTQVLDNPEFINVEPPRRERGKILQRMHVADTLEHKQQLLVHLLREYNGRVLVFVRKRERAHDLANFLSQLGFGAAALEGGLPQDERQKRIQSFNNIRQRILVATDVAARGLDIPDVELVVNFDLPRKGDTFLHRTGRTGRAGKKGTAISLVEAHDAENLGRIERYLGERLERRVIQELKPQFKFPDPHKSPAKKKKKKKKDKKAKAARATKVANATANKKRR</sequence>
<dbReference type="PANTHER" id="PTHR47959">
    <property type="entry name" value="ATP-DEPENDENT RNA HELICASE RHLE-RELATED"/>
    <property type="match status" value="1"/>
</dbReference>
<dbReference type="InterPro" id="IPR050079">
    <property type="entry name" value="DEAD_box_RNA_helicase"/>
</dbReference>
<keyword evidence="3 7" id="KW-0347">Helicase</keyword>
<feature type="compositionally biased region" description="Basic residues" evidence="8">
    <location>
        <begin position="389"/>
        <end position="407"/>
    </location>
</feature>
<evidence type="ECO:0000256" key="6">
    <source>
        <dbReference type="PROSITE-ProRule" id="PRU00552"/>
    </source>
</evidence>
<evidence type="ECO:0000256" key="5">
    <source>
        <dbReference type="ARBA" id="ARBA00038437"/>
    </source>
</evidence>
<evidence type="ECO:0000256" key="8">
    <source>
        <dbReference type="SAM" id="MobiDB-lite"/>
    </source>
</evidence>